<gene>
    <name evidence="4" type="ORF">LEA_18129</name>
</gene>
<dbReference type="PANTHER" id="PTHR24029">
    <property type="entry name" value="UVRABC SYSTEM PROTEIN B"/>
    <property type="match status" value="1"/>
</dbReference>
<dbReference type="GO" id="GO:0016887">
    <property type="term" value="F:ATP hydrolysis activity"/>
    <property type="evidence" value="ECO:0007669"/>
    <property type="project" value="InterPro"/>
</dbReference>
<dbReference type="Gene3D" id="3.30.2060.10">
    <property type="entry name" value="Penicillin-binding protein 1b domain"/>
    <property type="match status" value="1"/>
</dbReference>
<keyword evidence="2" id="KW-0067">ATP-binding</keyword>
<reference evidence="4" key="1">
    <citation type="journal article" date="2013" name="Environ. Microbiol.">
        <title>Microbiota from the distal guts of lean and obese adolescents exhibit partial functional redundancy besides clear differences in community structure.</title>
        <authorList>
            <person name="Ferrer M."/>
            <person name="Ruiz A."/>
            <person name="Lanza F."/>
            <person name="Haange S.B."/>
            <person name="Oberbach A."/>
            <person name="Till H."/>
            <person name="Bargiela R."/>
            <person name="Campoy C."/>
            <person name="Segura M.T."/>
            <person name="Richter M."/>
            <person name="von Bergen M."/>
            <person name="Seifert J."/>
            <person name="Suarez A."/>
        </authorList>
    </citation>
    <scope>NUCLEOTIDE SEQUENCE</scope>
</reference>
<feature type="domain" description="UvrB interaction" evidence="3">
    <location>
        <begin position="11"/>
        <end position="79"/>
    </location>
</feature>
<comment type="caution">
    <text evidence="4">The sequence shown here is derived from an EMBL/GenBank/DDBJ whole genome shotgun (WGS) entry which is preliminary data.</text>
</comment>
<protein>
    <submittedName>
        <fullName evidence="4">Transcription-repair coupling factor</fullName>
    </submittedName>
</protein>
<dbReference type="GO" id="GO:0009380">
    <property type="term" value="C:excinuclease repair complex"/>
    <property type="evidence" value="ECO:0007669"/>
    <property type="project" value="InterPro"/>
</dbReference>
<evidence type="ECO:0000256" key="1">
    <source>
        <dbReference type="ARBA" id="ARBA00022741"/>
    </source>
</evidence>
<feature type="non-terminal residue" evidence="4">
    <location>
        <position position="80"/>
    </location>
</feature>
<name>K1RXB0_9ZZZZ</name>
<dbReference type="GO" id="GO:0006289">
    <property type="term" value="P:nucleotide-excision repair"/>
    <property type="evidence" value="ECO:0007669"/>
    <property type="project" value="InterPro"/>
</dbReference>
<dbReference type="InterPro" id="IPR041471">
    <property type="entry name" value="UvrB_inter"/>
</dbReference>
<accession>K1RXB0</accession>
<organism evidence="4">
    <name type="scientific">human gut metagenome</name>
    <dbReference type="NCBI Taxonomy" id="408170"/>
    <lineage>
        <taxon>unclassified sequences</taxon>
        <taxon>metagenomes</taxon>
        <taxon>organismal metagenomes</taxon>
    </lineage>
</organism>
<keyword evidence="1" id="KW-0547">Nucleotide-binding</keyword>
<dbReference type="PANTHER" id="PTHR24029:SF1">
    <property type="entry name" value="TRANSCRIPTION-REPAIR-COUPLING FACTOR"/>
    <property type="match status" value="1"/>
</dbReference>
<sequence>MRSATAVPLPPEDAEDALLRCGYLRTAQVEGPGQFSRRGGILDFFSPAYPQPVRVEFWGDDVDSMGFFDPESQRRTQPLD</sequence>
<dbReference type="InterPro" id="IPR004807">
    <property type="entry name" value="UvrB"/>
</dbReference>
<dbReference type="EMBL" id="AJWY01012428">
    <property type="protein sequence ID" value="EKC49973.1"/>
    <property type="molecule type" value="Genomic_DNA"/>
</dbReference>
<dbReference type="AlphaFoldDB" id="K1RXB0"/>
<dbReference type="SUPFAM" id="SSF52540">
    <property type="entry name" value="P-loop containing nucleoside triphosphate hydrolases"/>
    <property type="match status" value="1"/>
</dbReference>
<dbReference type="Pfam" id="PF17757">
    <property type="entry name" value="UvrB_inter"/>
    <property type="match status" value="1"/>
</dbReference>
<proteinExistence type="predicted"/>
<evidence type="ECO:0000313" key="4">
    <source>
        <dbReference type="EMBL" id="EKC49973.1"/>
    </source>
</evidence>
<dbReference type="InterPro" id="IPR027417">
    <property type="entry name" value="P-loop_NTPase"/>
</dbReference>
<dbReference type="GO" id="GO:0005524">
    <property type="term" value="F:ATP binding"/>
    <property type="evidence" value="ECO:0007669"/>
    <property type="project" value="UniProtKB-KW"/>
</dbReference>
<evidence type="ECO:0000256" key="2">
    <source>
        <dbReference type="ARBA" id="ARBA00022840"/>
    </source>
</evidence>
<evidence type="ECO:0000259" key="3">
    <source>
        <dbReference type="Pfam" id="PF17757"/>
    </source>
</evidence>
<dbReference type="GO" id="GO:0003677">
    <property type="term" value="F:DNA binding"/>
    <property type="evidence" value="ECO:0007669"/>
    <property type="project" value="InterPro"/>
</dbReference>